<feature type="region of interest" description="Disordered" evidence="1">
    <location>
        <begin position="112"/>
        <end position="133"/>
    </location>
</feature>
<feature type="compositionally biased region" description="Basic and acidic residues" evidence="1">
    <location>
        <begin position="304"/>
        <end position="314"/>
    </location>
</feature>
<dbReference type="EMBL" id="BRXU01000002">
    <property type="protein sequence ID" value="GLC49240.1"/>
    <property type="molecule type" value="Genomic_DNA"/>
</dbReference>
<feature type="compositionally biased region" description="Low complexity" evidence="1">
    <location>
        <begin position="63"/>
        <end position="78"/>
    </location>
</feature>
<feature type="compositionally biased region" description="Gly residues" evidence="1">
    <location>
        <begin position="255"/>
        <end position="267"/>
    </location>
</feature>
<dbReference type="AlphaFoldDB" id="A0A9W6BCF9"/>
<name>A0A9W6BCF9_9CHLO</name>
<evidence type="ECO:0000313" key="3">
    <source>
        <dbReference type="Proteomes" id="UP001165080"/>
    </source>
</evidence>
<feature type="region of interest" description="Disordered" evidence="1">
    <location>
        <begin position="1"/>
        <end position="81"/>
    </location>
</feature>
<proteinExistence type="predicted"/>
<protein>
    <submittedName>
        <fullName evidence="2">Uncharacterized protein</fullName>
    </submittedName>
</protein>
<sequence length="314" mass="30869">MWFSSRSAAGGGGGGGVGGGGGADTGGGGVPRVGTQEAVAGERFSPDQPDSPGAHAGRSEGGRSALLEQLARAAQEQSGPEGVLRVVECSGEDFDEVALVAALRAVADACGGDGGGGGGGGGGDRGAEEEEADVRRRVARHNTFQSLLSMVVTGAERLSPAQAAEVARSLGRLRVEDEGVLDAIGRNIVSELHRLDGGQIADLLEAYKATGASPGRVLADAVQERLRGGSGGGGDGAPEVPPGRATADGVPLGSPEGGGGCDRGGGSAPAALDGVESERVRQALEELGYGSDSGSAAAPPRQGQSDRSHGADYA</sequence>
<accession>A0A9W6BCF9</accession>
<evidence type="ECO:0000313" key="2">
    <source>
        <dbReference type="EMBL" id="GLC49240.1"/>
    </source>
</evidence>
<keyword evidence="3" id="KW-1185">Reference proteome</keyword>
<dbReference type="OrthoDB" id="543603at2759"/>
<evidence type="ECO:0000256" key="1">
    <source>
        <dbReference type="SAM" id="MobiDB-lite"/>
    </source>
</evidence>
<gene>
    <name evidence="2" type="primary">PLEST004306</name>
    <name evidence="2" type="ORF">PLESTB_000197800</name>
</gene>
<feature type="region of interest" description="Disordered" evidence="1">
    <location>
        <begin position="226"/>
        <end position="314"/>
    </location>
</feature>
<dbReference type="Proteomes" id="UP001165080">
    <property type="component" value="Unassembled WGS sequence"/>
</dbReference>
<feature type="compositionally biased region" description="Gly residues" evidence="1">
    <location>
        <begin position="112"/>
        <end position="124"/>
    </location>
</feature>
<reference evidence="2 3" key="1">
    <citation type="journal article" date="2023" name="Commun. Biol.">
        <title>Reorganization of the ancestral sex-determining regions during the evolution of trioecy in Pleodorina starrii.</title>
        <authorList>
            <person name="Takahashi K."/>
            <person name="Suzuki S."/>
            <person name="Kawai-Toyooka H."/>
            <person name="Yamamoto K."/>
            <person name="Hamaji T."/>
            <person name="Ootsuki R."/>
            <person name="Yamaguchi H."/>
            <person name="Kawachi M."/>
            <person name="Higashiyama T."/>
            <person name="Nozaki H."/>
        </authorList>
    </citation>
    <scope>NUCLEOTIDE SEQUENCE [LARGE SCALE GENOMIC DNA]</scope>
    <source>
        <strain evidence="2 3">NIES-4479</strain>
    </source>
</reference>
<comment type="caution">
    <text evidence="2">The sequence shown here is derived from an EMBL/GenBank/DDBJ whole genome shotgun (WGS) entry which is preliminary data.</text>
</comment>
<feature type="compositionally biased region" description="Gly residues" evidence="1">
    <location>
        <begin position="9"/>
        <end position="31"/>
    </location>
</feature>
<organism evidence="2 3">
    <name type="scientific">Pleodorina starrii</name>
    <dbReference type="NCBI Taxonomy" id="330485"/>
    <lineage>
        <taxon>Eukaryota</taxon>
        <taxon>Viridiplantae</taxon>
        <taxon>Chlorophyta</taxon>
        <taxon>core chlorophytes</taxon>
        <taxon>Chlorophyceae</taxon>
        <taxon>CS clade</taxon>
        <taxon>Chlamydomonadales</taxon>
        <taxon>Volvocaceae</taxon>
        <taxon>Pleodorina</taxon>
    </lineage>
</organism>